<keyword evidence="2 5" id="KW-0067">ATP-binding</keyword>
<dbReference type="Proteomes" id="UP000235119">
    <property type="component" value="Unassembled WGS sequence"/>
</dbReference>
<evidence type="ECO:0000256" key="1">
    <source>
        <dbReference type="ARBA" id="ARBA00022741"/>
    </source>
</evidence>
<dbReference type="InterPro" id="IPR003593">
    <property type="entry name" value="AAA+_ATPase"/>
</dbReference>
<dbReference type="PANTHER" id="PTHR42798">
    <property type="entry name" value="LIPOPROTEIN-RELEASING SYSTEM ATP-BINDING PROTEIN LOLD"/>
    <property type="match status" value="1"/>
</dbReference>
<accession>A0A226TL63</accession>
<protein>
    <submittedName>
        <fullName evidence="5">ABC transporter ATP-binding protein</fullName>
    </submittedName>
    <submittedName>
        <fullName evidence="4">Cell division protein FtsE</fullName>
    </submittedName>
</protein>
<dbReference type="SUPFAM" id="SSF52540">
    <property type="entry name" value="P-loop containing nucleoside triphosphate hydrolases"/>
    <property type="match status" value="1"/>
</dbReference>
<dbReference type="InterPro" id="IPR017871">
    <property type="entry name" value="ABC_transporter-like_CS"/>
</dbReference>
<dbReference type="InterPro" id="IPR003439">
    <property type="entry name" value="ABC_transporter-like_ATP-bd"/>
</dbReference>
<dbReference type="PROSITE" id="PS50893">
    <property type="entry name" value="ABC_TRANSPORTER_2"/>
    <property type="match status" value="1"/>
</dbReference>
<dbReference type="EMBL" id="LYQW01000015">
    <property type="protein sequence ID" value="OXC23041.1"/>
    <property type="molecule type" value="Genomic_DNA"/>
</dbReference>
<evidence type="ECO:0000313" key="6">
    <source>
        <dbReference type="Proteomes" id="UP000198437"/>
    </source>
</evidence>
<keyword evidence="4" id="KW-0132">Cell division</keyword>
<dbReference type="PROSITE" id="PS00211">
    <property type="entry name" value="ABC_TRANSPORTER_1"/>
    <property type="match status" value="1"/>
</dbReference>
<proteinExistence type="predicted"/>
<dbReference type="AlphaFoldDB" id="A0A226TL63"/>
<dbReference type="RefSeq" id="WP_068813492.1">
    <property type="nucleotide sequence ID" value="NZ_CBCRTX010000002.1"/>
</dbReference>
<feature type="domain" description="ABC transporter" evidence="3">
    <location>
        <begin position="2"/>
        <end position="221"/>
    </location>
</feature>
<dbReference type="PANTHER" id="PTHR42798:SF4">
    <property type="entry name" value="ABC TRANSPORTER DOMAIN-CONTAINING PROTEIN"/>
    <property type="match status" value="1"/>
</dbReference>
<evidence type="ECO:0000256" key="2">
    <source>
        <dbReference type="ARBA" id="ARBA00022840"/>
    </source>
</evidence>
<gene>
    <name evidence="4" type="ORF">AYP82_08075</name>
    <name evidence="5" type="ORF">CYJ79_08655</name>
</gene>
<dbReference type="GO" id="GO:0005524">
    <property type="term" value="F:ATP binding"/>
    <property type="evidence" value="ECO:0007669"/>
    <property type="project" value="UniProtKB-KW"/>
</dbReference>
<dbReference type="InterPro" id="IPR027417">
    <property type="entry name" value="P-loop_NTPase"/>
</dbReference>
<dbReference type="EMBL" id="PKIW01000045">
    <property type="protein sequence ID" value="PLT10777.1"/>
    <property type="molecule type" value="Genomic_DNA"/>
</dbReference>
<organism evidence="4 6">
    <name type="scientific">Lactobacillus crispatus</name>
    <dbReference type="NCBI Taxonomy" id="47770"/>
    <lineage>
        <taxon>Bacteria</taxon>
        <taxon>Bacillati</taxon>
        <taxon>Bacillota</taxon>
        <taxon>Bacilli</taxon>
        <taxon>Lactobacillales</taxon>
        <taxon>Lactobacillaceae</taxon>
        <taxon>Lactobacillus</taxon>
    </lineage>
</organism>
<evidence type="ECO:0000313" key="7">
    <source>
        <dbReference type="Proteomes" id="UP000235119"/>
    </source>
</evidence>
<dbReference type="GO" id="GO:0051301">
    <property type="term" value="P:cell division"/>
    <property type="evidence" value="ECO:0007669"/>
    <property type="project" value="UniProtKB-KW"/>
</dbReference>
<dbReference type="SMART" id="SM00382">
    <property type="entry name" value="AAA"/>
    <property type="match status" value="1"/>
</dbReference>
<dbReference type="GO" id="GO:0016887">
    <property type="term" value="F:ATP hydrolysis activity"/>
    <property type="evidence" value="ECO:0007669"/>
    <property type="project" value="InterPro"/>
</dbReference>
<reference evidence="4 6" key="1">
    <citation type="submission" date="2016-05" db="EMBL/GenBank/DDBJ databases">
        <authorList>
            <person name="Johnson T.J."/>
            <person name="Youmans B.P."/>
            <person name="Case K.A."/>
        </authorList>
    </citation>
    <scope>NUCLEOTIDE SEQUENCE [LARGE SCALE GENOMIC DNA]</scope>
    <source>
        <strain evidence="4 6">UMNLC6</strain>
    </source>
</reference>
<keyword evidence="1" id="KW-0547">Nucleotide-binding</keyword>
<dbReference type="Pfam" id="PF00005">
    <property type="entry name" value="ABC_tran"/>
    <property type="match status" value="1"/>
</dbReference>
<dbReference type="Gene3D" id="3.40.50.300">
    <property type="entry name" value="P-loop containing nucleotide triphosphate hydrolases"/>
    <property type="match status" value="1"/>
</dbReference>
<dbReference type="Proteomes" id="UP000198437">
    <property type="component" value="Unassembled WGS sequence"/>
</dbReference>
<evidence type="ECO:0000313" key="5">
    <source>
        <dbReference type="EMBL" id="PLT10777.1"/>
    </source>
</evidence>
<evidence type="ECO:0000259" key="3">
    <source>
        <dbReference type="PROSITE" id="PS50893"/>
    </source>
</evidence>
<sequence length="221" mass="24816">MIKIKKINKSWGRRIILKDVSCELKSGSSYAVIGKSGIGKTTFLNILGGLESADSGEIFIDGHKMTQKTLPILRRNNFGFVFQNFGLIDTDSIKDNLLIGLANQSLNKVQTEEVMHNVLNNLGLNQLSLNQKVYTLSGGEQQRIALARIILKKPDIIFADEPTGSLDPENAQVILNHLLNDFSIDRTVLIATHDRNVWQRCDYIIQIENQGIKITENTRRI</sequence>
<reference evidence="5 7" key="2">
    <citation type="submission" date="2017-12" db="EMBL/GenBank/DDBJ databases">
        <title>Phylogenetic diversity of female urinary microbiome.</title>
        <authorList>
            <person name="Thomas-White K."/>
            <person name="Wolfe A.J."/>
        </authorList>
    </citation>
    <scope>NUCLEOTIDE SEQUENCE [LARGE SCALE GENOMIC DNA]</scope>
    <source>
        <strain evidence="5 7">UMB0085</strain>
    </source>
</reference>
<name>A0A226TL63_9LACO</name>
<keyword evidence="4" id="KW-0131">Cell cycle</keyword>
<comment type="caution">
    <text evidence="4">The sequence shown here is derived from an EMBL/GenBank/DDBJ whole genome shotgun (WGS) entry which is preliminary data.</text>
</comment>
<evidence type="ECO:0000313" key="4">
    <source>
        <dbReference type="EMBL" id="OXC23041.1"/>
    </source>
</evidence>